<proteinExistence type="predicted"/>
<evidence type="ECO:0000256" key="1">
    <source>
        <dbReference type="SAM" id="MobiDB-lite"/>
    </source>
</evidence>
<dbReference type="KEGG" id="pry:Prubr_14290"/>
<dbReference type="Proteomes" id="UP000680866">
    <property type="component" value="Chromosome"/>
</dbReference>
<name>A0A810MYF8_9ACTN</name>
<dbReference type="AlphaFoldDB" id="A0A810MYF8"/>
<keyword evidence="2" id="KW-0472">Membrane</keyword>
<organism evidence="4 5">
    <name type="scientific">Polymorphospora rubra</name>
    <dbReference type="NCBI Taxonomy" id="338584"/>
    <lineage>
        <taxon>Bacteria</taxon>
        <taxon>Bacillati</taxon>
        <taxon>Actinomycetota</taxon>
        <taxon>Actinomycetes</taxon>
        <taxon>Micromonosporales</taxon>
        <taxon>Micromonosporaceae</taxon>
        <taxon>Polymorphospora</taxon>
    </lineage>
</organism>
<dbReference type="Pfam" id="PF13559">
    <property type="entry name" value="DUF4129"/>
    <property type="match status" value="1"/>
</dbReference>
<keyword evidence="2" id="KW-1133">Transmembrane helix</keyword>
<dbReference type="InterPro" id="IPR025403">
    <property type="entry name" value="TgpA-like_C"/>
</dbReference>
<keyword evidence="2" id="KW-0812">Transmembrane</keyword>
<evidence type="ECO:0000256" key="2">
    <source>
        <dbReference type="SAM" id="Phobius"/>
    </source>
</evidence>
<protein>
    <recommendedName>
        <fullName evidence="3">Protein-glutamine gamma-glutamyltransferase-like C-terminal domain-containing protein</fullName>
    </recommendedName>
</protein>
<accession>A0A810MYF8</accession>
<reference evidence="4" key="1">
    <citation type="submission" date="2020-08" db="EMBL/GenBank/DDBJ databases">
        <title>Whole genome shotgun sequence of Polymorphospora rubra NBRC 101157.</title>
        <authorList>
            <person name="Komaki H."/>
            <person name="Tamura T."/>
        </authorList>
    </citation>
    <scope>NUCLEOTIDE SEQUENCE</scope>
    <source>
        <strain evidence="4">NBRC 101157</strain>
    </source>
</reference>
<feature type="region of interest" description="Disordered" evidence="1">
    <location>
        <begin position="44"/>
        <end position="69"/>
    </location>
</feature>
<feature type="transmembrane region" description="Helical" evidence="2">
    <location>
        <begin position="78"/>
        <end position="103"/>
    </location>
</feature>
<dbReference type="EMBL" id="AP023359">
    <property type="protein sequence ID" value="BCJ64408.1"/>
    <property type="molecule type" value="Genomic_DNA"/>
</dbReference>
<keyword evidence="5" id="KW-1185">Reference proteome</keyword>
<gene>
    <name evidence="4" type="ORF">Prubr_14290</name>
</gene>
<dbReference type="RefSeq" id="WP_212822713.1">
    <property type="nucleotide sequence ID" value="NZ_AP023359.1"/>
</dbReference>
<sequence>MDVNSLRRLWPLAVVALLLALTAVAAGHSSLRLSRVEPAVDSDVVPGLPDYSQDREMPSFPPEPSPVAAAEPTELPGWLAPLAATLCVLAVVVAVGLLVWAMLRDRLGRRTRRVRPDAPKRAAGRTAEEVVAAVDAGLVDLSDADADPRRAVIACWLRLEQAAAAAGVQREVGDTPTDLVTRLLSGNRGVSADVLGAFATVYREARYATRTVDERMRNQARAALQRLRGELTAEVQP</sequence>
<evidence type="ECO:0000313" key="4">
    <source>
        <dbReference type="EMBL" id="BCJ64408.1"/>
    </source>
</evidence>
<evidence type="ECO:0000313" key="5">
    <source>
        <dbReference type="Proteomes" id="UP000680866"/>
    </source>
</evidence>
<evidence type="ECO:0000259" key="3">
    <source>
        <dbReference type="Pfam" id="PF13559"/>
    </source>
</evidence>
<feature type="domain" description="Protein-glutamine gamma-glutamyltransferase-like C-terminal" evidence="3">
    <location>
        <begin position="155"/>
        <end position="225"/>
    </location>
</feature>